<name>A0A0W0WNT4_9GAMM</name>
<dbReference type="STRING" id="454.Lisr_0158"/>
<dbReference type="EMBL" id="LNYH01000005">
    <property type="protein sequence ID" value="KTD33980.1"/>
    <property type="molecule type" value="Genomic_DNA"/>
</dbReference>
<evidence type="ECO:0000256" key="5">
    <source>
        <dbReference type="ARBA" id="ARBA00022832"/>
    </source>
</evidence>
<dbReference type="RefSeq" id="WP_058500551.1">
    <property type="nucleotide sequence ID" value="NZ_CAAAJA010000005.1"/>
</dbReference>
<dbReference type="InterPro" id="IPR013747">
    <property type="entry name" value="ACP_syn_III_C"/>
</dbReference>
<accession>A0A0W0WNT4</accession>
<keyword evidence="4 10" id="KW-0808">Transferase</keyword>
<dbReference type="Proteomes" id="UP000054761">
    <property type="component" value="Unassembled WGS sequence"/>
</dbReference>
<evidence type="ECO:0000313" key="10">
    <source>
        <dbReference type="EMBL" id="KTD33980.1"/>
    </source>
</evidence>
<keyword evidence="3" id="KW-0444">Lipid biosynthesis</keyword>
<dbReference type="PATRIC" id="fig|454.4.peg.165"/>
<feature type="domain" description="Beta-ketoacyl-[acyl-carrier-protein] synthase III N-terminal" evidence="9">
    <location>
        <begin position="107"/>
        <end position="184"/>
    </location>
</feature>
<dbReference type="AlphaFoldDB" id="A0A0W0WNT4"/>
<comment type="similarity">
    <text evidence="2">Belongs to the thiolase-like superfamily. FabH family.</text>
</comment>
<keyword evidence="10" id="KW-0012">Acyltransferase</keyword>
<comment type="caution">
    <text evidence="10">The sequence shown here is derived from an EMBL/GenBank/DDBJ whole genome shotgun (WGS) entry which is preliminary data.</text>
</comment>
<evidence type="ECO:0000313" key="11">
    <source>
        <dbReference type="Proteomes" id="UP000054761"/>
    </source>
</evidence>
<dbReference type="EC" id="2.3.1.41" evidence="10"/>
<dbReference type="GO" id="GO:0004315">
    <property type="term" value="F:3-oxoacyl-[acyl-carrier-protein] synthase activity"/>
    <property type="evidence" value="ECO:0007669"/>
    <property type="project" value="UniProtKB-EC"/>
</dbReference>
<evidence type="ECO:0000256" key="4">
    <source>
        <dbReference type="ARBA" id="ARBA00022679"/>
    </source>
</evidence>
<evidence type="ECO:0000256" key="2">
    <source>
        <dbReference type="ARBA" id="ARBA00008642"/>
    </source>
</evidence>
<dbReference type="PANTHER" id="PTHR43091:SF1">
    <property type="entry name" value="BETA-KETOACYL-[ACYL-CARRIER-PROTEIN] SYNTHASE III, CHLOROPLASTIC"/>
    <property type="match status" value="1"/>
</dbReference>
<keyword evidence="6" id="KW-0443">Lipid metabolism</keyword>
<evidence type="ECO:0000259" key="9">
    <source>
        <dbReference type="Pfam" id="PF08545"/>
    </source>
</evidence>
<evidence type="ECO:0000256" key="1">
    <source>
        <dbReference type="ARBA" id="ARBA00005189"/>
    </source>
</evidence>
<dbReference type="InterPro" id="IPR013751">
    <property type="entry name" value="ACP_syn_III_N"/>
</dbReference>
<dbReference type="SUPFAM" id="SSF53901">
    <property type="entry name" value="Thiolase-like"/>
    <property type="match status" value="1"/>
</dbReference>
<evidence type="ECO:0000256" key="7">
    <source>
        <dbReference type="ARBA" id="ARBA00023160"/>
    </source>
</evidence>
<evidence type="ECO:0000256" key="6">
    <source>
        <dbReference type="ARBA" id="ARBA00023098"/>
    </source>
</evidence>
<evidence type="ECO:0000256" key="3">
    <source>
        <dbReference type="ARBA" id="ARBA00022516"/>
    </source>
</evidence>
<dbReference type="OrthoDB" id="9815506at2"/>
<protein>
    <submittedName>
        <fullName evidence="10">3-oxoacyl-ACP synthase</fullName>
        <ecNumber evidence="10">2.3.1.41</ecNumber>
    </submittedName>
</protein>
<keyword evidence="11" id="KW-1185">Reference proteome</keyword>
<gene>
    <name evidence="10" type="primary">fabH_1</name>
    <name evidence="10" type="ORF">Lisr_0158</name>
</gene>
<sequence>MIGIENISYYLPDEYINNFERLEFFDIPESFLQTKTGMLKVARKKANENTSDMCCKAVMQLLQQTELLKEDIQCMLVCTQNPDGLGLPHTSAIVHGKLDLPKQTAVFDVSLGCSGYVYSLSVLQGFMMVNGFTKGILVTADPYSKRINHNDKNTSLLFGDAATATLLSDHPKWTIGNFCFGSDGSQATAININSESGLIEMNGRAVFNFTATEVPRNVIDVLEKNQLTPEDIDLFLFHQGSFYIIDTLIKRLSLPEAKVPFMAAEYGNTVSSSLPLCLAMIPNDPKTIFISGFGVGLSWAGTILTRHNN</sequence>
<dbReference type="CDD" id="cd00830">
    <property type="entry name" value="KAS_III"/>
    <property type="match status" value="1"/>
</dbReference>
<dbReference type="InterPro" id="IPR016039">
    <property type="entry name" value="Thiolase-like"/>
</dbReference>
<dbReference type="Pfam" id="PF08545">
    <property type="entry name" value="ACP_syn_III"/>
    <property type="match status" value="1"/>
</dbReference>
<evidence type="ECO:0000259" key="8">
    <source>
        <dbReference type="Pfam" id="PF08541"/>
    </source>
</evidence>
<dbReference type="PANTHER" id="PTHR43091">
    <property type="entry name" value="3-OXOACYL-[ACYL-CARRIER-PROTEIN] SYNTHASE"/>
    <property type="match status" value="1"/>
</dbReference>
<proteinExistence type="inferred from homology"/>
<organism evidence="10 11">
    <name type="scientific">Legionella israelensis</name>
    <dbReference type="NCBI Taxonomy" id="454"/>
    <lineage>
        <taxon>Bacteria</taxon>
        <taxon>Pseudomonadati</taxon>
        <taxon>Pseudomonadota</taxon>
        <taxon>Gammaproteobacteria</taxon>
        <taxon>Legionellales</taxon>
        <taxon>Legionellaceae</taxon>
        <taxon>Legionella</taxon>
    </lineage>
</organism>
<dbReference type="Gene3D" id="3.40.47.10">
    <property type="match status" value="1"/>
</dbReference>
<feature type="domain" description="Beta-ketoacyl-[acyl-carrier-protein] synthase III C-terminal" evidence="8">
    <location>
        <begin position="222"/>
        <end position="304"/>
    </location>
</feature>
<keyword evidence="5" id="KW-0276">Fatty acid metabolism</keyword>
<dbReference type="GO" id="GO:0006633">
    <property type="term" value="P:fatty acid biosynthetic process"/>
    <property type="evidence" value="ECO:0007669"/>
    <property type="project" value="UniProtKB-KW"/>
</dbReference>
<comment type="pathway">
    <text evidence="1">Lipid metabolism.</text>
</comment>
<dbReference type="Pfam" id="PF08541">
    <property type="entry name" value="ACP_syn_III_C"/>
    <property type="match status" value="1"/>
</dbReference>
<reference evidence="10 11" key="1">
    <citation type="submission" date="2015-11" db="EMBL/GenBank/DDBJ databases">
        <title>Genomic analysis of 38 Legionella species identifies large and diverse effector repertoires.</title>
        <authorList>
            <person name="Burstein D."/>
            <person name="Amaro F."/>
            <person name="Zusman T."/>
            <person name="Lifshitz Z."/>
            <person name="Cohen O."/>
            <person name="Gilbert J.A."/>
            <person name="Pupko T."/>
            <person name="Shuman H.A."/>
            <person name="Segal G."/>
        </authorList>
    </citation>
    <scope>NUCLEOTIDE SEQUENCE [LARGE SCALE GENOMIC DNA]</scope>
    <source>
        <strain evidence="10 11">Bercovier 4</strain>
    </source>
</reference>
<keyword evidence="7" id="KW-0275">Fatty acid biosynthesis</keyword>